<gene>
    <name evidence="2" type="ORF">GGR39_002387</name>
</gene>
<dbReference type="AlphaFoldDB" id="A0A7W6C236"/>
<keyword evidence="1" id="KW-0175">Coiled coil</keyword>
<proteinExistence type="predicted"/>
<sequence length="117" mass="13327">MAERARDRRGRFIRKMRQTPADLHCWLIWSKKWNCWHRRSAEGGACGYTGDLADAGLFPRAKAAAYHDGIDNEAFHVSEQVEHIGRQIGTLRNQIDMLEKKAAAARQIQIPELEAGQ</sequence>
<evidence type="ECO:0000313" key="2">
    <source>
        <dbReference type="EMBL" id="MBB3940730.1"/>
    </source>
</evidence>
<dbReference type="EMBL" id="JACIDY010000005">
    <property type="protein sequence ID" value="MBB3940730.1"/>
    <property type="molecule type" value="Genomic_DNA"/>
</dbReference>
<evidence type="ECO:0000313" key="3">
    <source>
        <dbReference type="Proteomes" id="UP000561459"/>
    </source>
</evidence>
<accession>A0A7W6C236</accession>
<protein>
    <submittedName>
        <fullName evidence="2">Uncharacterized protein</fullName>
    </submittedName>
</protein>
<evidence type="ECO:0000256" key="1">
    <source>
        <dbReference type="SAM" id="Coils"/>
    </source>
</evidence>
<organism evidence="2 3">
    <name type="scientific">Novosphingobium fluoreni</name>
    <dbReference type="NCBI Taxonomy" id="1391222"/>
    <lineage>
        <taxon>Bacteria</taxon>
        <taxon>Pseudomonadati</taxon>
        <taxon>Pseudomonadota</taxon>
        <taxon>Alphaproteobacteria</taxon>
        <taxon>Sphingomonadales</taxon>
        <taxon>Sphingomonadaceae</taxon>
        <taxon>Novosphingobium</taxon>
    </lineage>
</organism>
<dbReference type="RefSeq" id="WP_183617315.1">
    <property type="nucleotide sequence ID" value="NZ_JACIDY010000005.1"/>
</dbReference>
<name>A0A7W6C236_9SPHN</name>
<reference evidence="2 3" key="1">
    <citation type="submission" date="2020-08" db="EMBL/GenBank/DDBJ databases">
        <title>Genomic Encyclopedia of Type Strains, Phase IV (KMG-IV): sequencing the most valuable type-strain genomes for metagenomic binning, comparative biology and taxonomic classification.</title>
        <authorList>
            <person name="Goeker M."/>
        </authorList>
    </citation>
    <scope>NUCLEOTIDE SEQUENCE [LARGE SCALE GENOMIC DNA]</scope>
    <source>
        <strain evidence="2 3">DSM 27568</strain>
    </source>
</reference>
<keyword evidence="3" id="KW-1185">Reference proteome</keyword>
<dbReference type="Proteomes" id="UP000561459">
    <property type="component" value="Unassembled WGS sequence"/>
</dbReference>
<comment type="caution">
    <text evidence="2">The sequence shown here is derived from an EMBL/GenBank/DDBJ whole genome shotgun (WGS) entry which is preliminary data.</text>
</comment>
<feature type="coiled-coil region" evidence="1">
    <location>
        <begin position="81"/>
        <end position="108"/>
    </location>
</feature>